<keyword evidence="1" id="KW-0812">Transmembrane</keyword>
<feature type="non-terminal residue" evidence="2">
    <location>
        <position position="59"/>
    </location>
</feature>
<keyword evidence="1" id="KW-1133">Transmembrane helix</keyword>
<feature type="transmembrane region" description="Helical" evidence="1">
    <location>
        <begin position="12"/>
        <end position="31"/>
    </location>
</feature>
<accession>A0AAW2CCB5</accession>
<keyword evidence="1" id="KW-0472">Membrane</keyword>
<feature type="non-terminal residue" evidence="2">
    <location>
        <position position="1"/>
    </location>
</feature>
<dbReference type="AlphaFoldDB" id="A0AAW2CCB5"/>
<proteinExistence type="predicted"/>
<protein>
    <submittedName>
        <fullName evidence="2">Uncharacterized protein</fullName>
    </submittedName>
</protein>
<dbReference type="EMBL" id="JAZDWU010000008">
    <property type="protein sequence ID" value="KAK9994534.1"/>
    <property type="molecule type" value="Genomic_DNA"/>
</dbReference>
<organism evidence="2 3">
    <name type="scientific">Lithocarpus litseifolius</name>
    <dbReference type="NCBI Taxonomy" id="425828"/>
    <lineage>
        <taxon>Eukaryota</taxon>
        <taxon>Viridiplantae</taxon>
        <taxon>Streptophyta</taxon>
        <taxon>Embryophyta</taxon>
        <taxon>Tracheophyta</taxon>
        <taxon>Spermatophyta</taxon>
        <taxon>Magnoliopsida</taxon>
        <taxon>eudicotyledons</taxon>
        <taxon>Gunneridae</taxon>
        <taxon>Pentapetalae</taxon>
        <taxon>rosids</taxon>
        <taxon>fabids</taxon>
        <taxon>Fagales</taxon>
        <taxon>Fagaceae</taxon>
        <taxon>Lithocarpus</taxon>
    </lineage>
</organism>
<evidence type="ECO:0000313" key="2">
    <source>
        <dbReference type="EMBL" id="KAK9994534.1"/>
    </source>
</evidence>
<dbReference type="Proteomes" id="UP001459277">
    <property type="component" value="Unassembled WGS sequence"/>
</dbReference>
<name>A0AAW2CCB5_9ROSI</name>
<comment type="caution">
    <text evidence="2">The sequence shown here is derived from an EMBL/GenBank/DDBJ whole genome shotgun (WGS) entry which is preliminary data.</text>
</comment>
<evidence type="ECO:0000256" key="1">
    <source>
        <dbReference type="SAM" id="Phobius"/>
    </source>
</evidence>
<sequence length="59" mass="6493">VTAQATGNARQQLASFLVPPASLFLCSLFLCVQLQVEIAKNLLLLGETTTILFFFLYKS</sequence>
<keyword evidence="3" id="KW-1185">Reference proteome</keyword>
<gene>
    <name evidence="2" type="ORF">SO802_024237</name>
</gene>
<reference evidence="2 3" key="1">
    <citation type="submission" date="2024-01" db="EMBL/GenBank/DDBJ databases">
        <title>A telomere-to-telomere, gap-free genome of sweet tea (Lithocarpus litseifolius).</title>
        <authorList>
            <person name="Zhou J."/>
        </authorList>
    </citation>
    <scope>NUCLEOTIDE SEQUENCE [LARGE SCALE GENOMIC DNA]</scope>
    <source>
        <strain evidence="2">Zhou-2022a</strain>
        <tissue evidence="2">Leaf</tissue>
    </source>
</reference>
<evidence type="ECO:0000313" key="3">
    <source>
        <dbReference type="Proteomes" id="UP001459277"/>
    </source>
</evidence>